<keyword evidence="16" id="KW-1185">Reference proteome</keyword>
<comment type="similarity">
    <text evidence="10 11">Belongs to the TonB-dependent receptor family.</text>
</comment>
<evidence type="ECO:0000256" key="6">
    <source>
        <dbReference type="ARBA" id="ARBA00023077"/>
    </source>
</evidence>
<dbReference type="SUPFAM" id="SSF56935">
    <property type="entry name" value="Porins"/>
    <property type="match status" value="1"/>
</dbReference>
<dbReference type="EMBL" id="CP000142">
    <property type="protein sequence ID" value="ABA87456.1"/>
    <property type="molecule type" value="Genomic_DNA"/>
</dbReference>
<dbReference type="PROSITE" id="PS51257">
    <property type="entry name" value="PROKAR_LIPOPROTEIN"/>
    <property type="match status" value="1"/>
</dbReference>
<dbReference type="PANTHER" id="PTHR30069">
    <property type="entry name" value="TONB-DEPENDENT OUTER MEMBRANE RECEPTOR"/>
    <property type="match status" value="1"/>
</dbReference>
<dbReference type="Pfam" id="PF07715">
    <property type="entry name" value="Plug"/>
    <property type="match status" value="1"/>
</dbReference>
<dbReference type="PANTHER" id="PTHR30069:SF29">
    <property type="entry name" value="HEMOGLOBIN AND HEMOGLOBIN-HAPTOGLOBIN-BINDING PROTEIN 1-RELATED"/>
    <property type="match status" value="1"/>
</dbReference>
<reference evidence="16" key="1">
    <citation type="submission" date="2005-10" db="EMBL/GenBank/DDBJ databases">
        <title>Complete sequence of Pelobacter carbinolicus DSM 2380.</title>
        <authorList>
            <person name="Copeland A."/>
            <person name="Lucas S."/>
            <person name="Lapidus A."/>
            <person name="Barry K."/>
            <person name="Detter J.C."/>
            <person name="Glavina T."/>
            <person name="Hammon N."/>
            <person name="Israni S."/>
            <person name="Pitluck S."/>
            <person name="Chertkov O."/>
            <person name="Schmutz J."/>
            <person name="Larimer F."/>
            <person name="Land M."/>
            <person name="Kyrpides N."/>
            <person name="Ivanova N."/>
            <person name="Richardson P."/>
        </authorList>
    </citation>
    <scope>NUCLEOTIDE SEQUENCE [LARGE SCALE GENOMIC DNA]</scope>
    <source>
        <strain evidence="16">DSM 2380 / NBRC 103641 / GraBd1</strain>
    </source>
</reference>
<dbReference type="InterPro" id="IPR012910">
    <property type="entry name" value="Plug_dom"/>
</dbReference>
<evidence type="ECO:0000256" key="3">
    <source>
        <dbReference type="ARBA" id="ARBA00022452"/>
    </source>
</evidence>
<dbReference type="InterPro" id="IPR000531">
    <property type="entry name" value="Beta-barrel_TonB"/>
</dbReference>
<evidence type="ECO:0000259" key="14">
    <source>
        <dbReference type="Pfam" id="PF07715"/>
    </source>
</evidence>
<keyword evidence="8" id="KW-0675">Receptor</keyword>
<name>Q3A836_SYNC1</name>
<protein>
    <submittedName>
        <fullName evidence="15">Ligand-gated TonB-dependent outer membrane channel</fullName>
    </submittedName>
</protein>
<dbReference type="GO" id="GO:0015344">
    <property type="term" value="F:siderophore uptake transmembrane transporter activity"/>
    <property type="evidence" value="ECO:0007669"/>
    <property type="project" value="TreeGrafter"/>
</dbReference>
<dbReference type="KEGG" id="pca:Pcar_0195"/>
<dbReference type="InterPro" id="IPR036942">
    <property type="entry name" value="Beta-barrel_TonB_sf"/>
</dbReference>
<keyword evidence="3 10" id="KW-1134">Transmembrane beta strand</keyword>
<dbReference type="InterPro" id="IPR037066">
    <property type="entry name" value="Plug_dom_sf"/>
</dbReference>
<evidence type="ECO:0000256" key="2">
    <source>
        <dbReference type="ARBA" id="ARBA00022448"/>
    </source>
</evidence>
<evidence type="ECO:0000256" key="1">
    <source>
        <dbReference type="ARBA" id="ARBA00004571"/>
    </source>
</evidence>
<organism evidence="15 16">
    <name type="scientific">Syntrophotalea carbinolica (strain DSM 2380 / NBRC 103641 / GraBd1)</name>
    <name type="common">Pelobacter carbinolicus</name>
    <dbReference type="NCBI Taxonomy" id="338963"/>
    <lineage>
        <taxon>Bacteria</taxon>
        <taxon>Pseudomonadati</taxon>
        <taxon>Thermodesulfobacteriota</taxon>
        <taxon>Desulfuromonadia</taxon>
        <taxon>Desulfuromonadales</taxon>
        <taxon>Syntrophotaleaceae</taxon>
        <taxon>Syntrophotalea</taxon>
    </lineage>
</organism>
<dbReference type="Gene3D" id="2.170.130.10">
    <property type="entry name" value="TonB-dependent receptor, plug domain"/>
    <property type="match status" value="1"/>
</dbReference>
<keyword evidence="5 12" id="KW-0732">Signal</keyword>
<evidence type="ECO:0000256" key="7">
    <source>
        <dbReference type="ARBA" id="ARBA00023136"/>
    </source>
</evidence>
<gene>
    <name evidence="15" type="ordered locus">Pcar_0195</name>
</gene>
<dbReference type="GO" id="GO:0044718">
    <property type="term" value="P:siderophore transmembrane transport"/>
    <property type="evidence" value="ECO:0007669"/>
    <property type="project" value="TreeGrafter"/>
</dbReference>
<evidence type="ECO:0000256" key="5">
    <source>
        <dbReference type="ARBA" id="ARBA00022729"/>
    </source>
</evidence>
<reference evidence="15 16" key="2">
    <citation type="journal article" date="2012" name="BMC Genomics">
        <title>The genome of Pelobacter carbinolicus reveals surprising metabolic capabilities and physiological features.</title>
        <authorList>
            <person name="Aklujkar M."/>
            <person name="Haveman S.A."/>
            <person name="Didonato R.Jr."/>
            <person name="Chertkov O."/>
            <person name="Han C.S."/>
            <person name="Land M.L."/>
            <person name="Brown P."/>
            <person name="Lovley D.R."/>
        </authorList>
    </citation>
    <scope>NUCLEOTIDE SEQUENCE [LARGE SCALE GENOMIC DNA]</scope>
    <source>
        <strain evidence="16">DSM 2380 / NBRC 103641 / GraBd1</strain>
    </source>
</reference>
<evidence type="ECO:0000256" key="8">
    <source>
        <dbReference type="ARBA" id="ARBA00023170"/>
    </source>
</evidence>
<dbReference type="Gene3D" id="2.40.170.20">
    <property type="entry name" value="TonB-dependent receptor, beta-barrel domain"/>
    <property type="match status" value="1"/>
</dbReference>
<evidence type="ECO:0000259" key="13">
    <source>
        <dbReference type="Pfam" id="PF00593"/>
    </source>
</evidence>
<dbReference type="RefSeq" id="WP_011339854.1">
    <property type="nucleotide sequence ID" value="NC_007498.2"/>
</dbReference>
<keyword evidence="4 10" id="KW-0812">Transmembrane</keyword>
<dbReference type="STRING" id="338963.Pcar_0195"/>
<dbReference type="eggNOG" id="COG4206">
    <property type="taxonomic scope" value="Bacteria"/>
</dbReference>
<feature type="signal peptide" evidence="12">
    <location>
        <begin position="1"/>
        <end position="25"/>
    </location>
</feature>
<evidence type="ECO:0000256" key="9">
    <source>
        <dbReference type="ARBA" id="ARBA00023237"/>
    </source>
</evidence>
<evidence type="ECO:0000256" key="4">
    <source>
        <dbReference type="ARBA" id="ARBA00022692"/>
    </source>
</evidence>
<dbReference type="Proteomes" id="UP000002534">
    <property type="component" value="Chromosome"/>
</dbReference>
<accession>Q3A836</accession>
<dbReference type="InterPro" id="IPR039426">
    <property type="entry name" value="TonB-dep_rcpt-like"/>
</dbReference>
<dbReference type="PROSITE" id="PS52016">
    <property type="entry name" value="TONB_DEPENDENT_REC_3"/>
    <property type="match status" value="1"/>
</dbReference>
<keyword evidence="6 11" id="KW-0798">TonB box</keyword>
<sequence length="653" mass="73934">MTKRCVWMSAWVLAGCLLTAWPVQAAEVTENLDDEQVFTLGEVIVSGEEQVVNLATTVTEVTAEDMKQRGARTLAEALEMLPGVDVARSSSKNESFVQIRGFSDQDVKILIDGVPVYEQYSRQLDLAQIPTSSISKITVTKGASSVLYGANALGGVINIITKKATSKPSATATAAWGDYGTEEYSFGVGAPIGKFNYWLGYSYRHSNGWKLSDDYDEDWWGSKEDDGGKRDFSDYIQHNINAKIGFEPDADTSLYLTFDYHDNEKGVPTRKWYFPQWEQWHVNLVGQKKFTDWLKIKARVFYADHQDTLFFPKWNELSAYDNYSVGGELQSFLDFGRWSFVKFGASFQRDNCQQSEKVIDDGFWTDAGDYEADTYTFALEDEIKPLEWLAIVVGASYDYYDPREAGDMPVPDSIDSFNPQIGAVVTLTEMTSLHGSVGRKIRFPHLKELYSEMAGGNPDLDPQETITYEVGLTHAFTDTVTFSVSAFYNDIDNLIDQIDVMVDGEELGVYINIGEATTKGVEVALGADVTDDFWVGLNYTYMRTEDKDKGRELEGRPRHRVNLDMRYLFPFGLTTSMQLSYTNRQFYDDKYNGWTRSPDFFLLNARVEQRVGELWGVEGNAFFEINNLTDRDYYEVGRPTPGRNFLAGLSFTY</sequence>
<dbReference type="HOGENOM" id="CLU_008287_18_0_7"/>
<dbReference type="AlphaFoldDB" id="Q3A836"/>
<dbReference type="GO" id="GO:0009279">
    <property type="term" value="C:cell outer membrane"/>
    <property type="evidence" value="ECO:0007669"/>
    <property type="project" value="UniProtKB-SubCell"/>
</dbReference>
<evidence type="ECO:0000256" key="10">
    <source>
        <dbReference type="PROSITE-ProRule" id="PRU01360"/>
    </source>
</evidence>
<evidence type="ECO:0000313" key="16">
    <source>
        <dbReference type="Proteomes" id="UP000002534"/>
    </source>
</evidence>
<dbReference type="OrthoDB" id="9800913at2"/>
<proteinExistence type="inferred from homology"/>
<comment type="subcellular location">
    <subcellularLocation>
        <location evidence="1 10">Cell outer membrane</location>
        <topology evidence="1 10">Multi-pass membrane protein</topology>
    </subcellularLocation>
</comment>
<dbReference type="Pfam" id="PF00593">
    <property type="entry name" value="TonB_dep_Rec_b-barrel"/>
    <property type="match status" value="1"/>
</dbReference>
<keyword evidence="2 10" id="KW-0813">Transport</keyword>
<dbReference type="CDD" id="cd01347">
    <property type="entry name" value="ligand_gated_channel"/>
    <property type="match status" value="1"/>
</dbReference>
<evidence type="ECO:0000256" key="11">
    <source>
        <dbReference type="RuleBase" id="RU003357"/>
    </source>
</evidence>
<feature type="domain" description="TonB-dependent receptor-like beta-barrel" evidence="13">
    <location>
        <begin position="196"/>
        <end position="628"/>
    </location>
</feature>
<feature type="domain" description="TonB-dependent receptor plug" evidence="14">
    <location>
        <begin position="53"/>
        <end position="156"/>
    </location>
</feature>
<keyword evidence="9 10" id="KW-0998">Cell outer membrane</keyword>
<feature type="chain" id="PRO_5004223572" evidence="12">
    <location>
        <begin position="26"/>
        <end position="653"/>
    </location>
</feature>
<evidence type="ECO:0000256" key="12">
    <source>
        <dbReference type="SAM" id="SignalP"/>
    </source>
</evidence>
<evidence type="ECO:0000313" key="15">
    <source>
        <dbReference type="EMBL" id="ABA87456.1"/>
    </source>
</evidence>
<keyword evidence="7 10" id="KW-0472">Membrane</keyword>